<evidence type="ECO:0000313" key="8">
    <source>
        <dbReference type="EMBL" id="PIY69386.1"/>
    </source>
</evidence>
<dbReference type="PANTHER" id="PTHR30619">
    <property type="entry name" value="DNA INTERNALIZATION/COMPETENCE PROTEIN COMEC/REC2"/>
    <property type="match status" value="1"/>
</dbReference>
<dbReference type="NCBIfam" id="TIGR00360">
    <property type="entry name" value="ComEC_N-term"/>
    <property type="match status" value="1"/>
</dbReference>
<accession>A0A2M7QDT3</accession>
<dbReference type="AlphaFoldDB" id="A0A2M7QDT3"/>
<comment type="subcellular location">
    <subcellularLocation>
        <location evidence="1">Cell membrane</location>
        <topology evidence="1">Multi-pass membrane protein</topology>
    </subcellularLocation>
</comment>
<keyword evidence="4 6" id="KW-1133">Transmembrane helix</keyword>
<feature type="transmembrane region" description="Helical" evidence="6">
    <location>
        <begin position="203"/>
        <end position="223"/>
    </location>
</feature>
<keyword evidence="5 6" id="KW-0472">Membrane</keyword>
<evidence type="ECO:0000256" key="2">
    <source>
        <dbReference type="ARBA" id="ARBA00022475"/>
    </source>
</evidence>
<evidence type="ECO:0000256" key="1">
    <source>
        <dbReference type="ARBA" id="ARBA00004651"/>
    </source>
</evidence>
<evidence type="ECO:0000259" key="7">
    <source>
        <dbReference type="Pfam" id="PF03772"/>
    </source>
</evidence>
<gene>
    <name evidence="8" type="ORF">COY90_00905</name>
</gene>
<feature type="domain" description="ComEC/Rec2-related protein" evidence="7">
    <location>
        <begin position="37"/>
        <end position="258"/>
    </location>
</feature>
<evidence type="ECO:0000256" key="3">
    <source>
        <dbReference type="ARBA" id="ARBA00022692"/>
    </source>
</evidence>
<feature type="transmembrane region" description="Helical" evidence="6">
    <location>
        <begin position="77"/>
        <end position="98"/>
    </location>
</feature>
<sequence>MNPSFFTSILNGYLPEPHASLLNGILFGIPLKTSPLFYLELKRVGLLHLVVLSGMNITIIGSLVAVLTSRFAQPLRIFLSIAMIIVFILFVGPAPPIVRAGIMGVLPLIAVLTGRKSTALINLLFSIILIAIFVPSWLPTLSFQLSVGATLGIILFLKQEGGHSFFHFIQQELRTSLSAQVFTAPLIFIAFKQISFISPVANILVSFLITPLMILGFLTSLLGSVNYFLGLPTAVICYGLLIYMVAVIHILSTLPYVFVQF</sequence>
<organism evidence="8 9">
    <name type="scientific">Candidatus Roizmanbacteria bacterium CG_4_10_14_0_8_um_filter_39_9</name>
    <dbReference type="NCBI Taxonomy" id="1974829"/>
    <lineage>
        <taxon>Bacteria</taxon>
        <taxon>Candidatus Roizmaniibacteriota</taxon>
    </lineage>
</organism>
<dbReference type="EMBL" id="PFLF01000025">
    <property type="protein sequence ID" value="PIY69386.1"/>
    <property type="molecule type" value="Genomic_DNA"/>
</dbReference>
<dbReference type="PANTHER" id="PTHR30619:SF7">
    <property type="entry name" value="BETA-LACTAMASE DOMAIN PROTEIN"/>
    <property type="match status" value="1"/>
</dbReference>
<dbReference type="InterPro" id="IPR052159">
    <property type="entry name" value="Competence_DNA_uptake"/>
</dbReference>
<comment type="caution">
    <text evidence="8">The sequence shown here is derived from an EMBL/GenBank/DDBJ whole genome shotgun (WGS) entry which is preliminary data.</text>
</comment>
<feature type="transmembrane region" description="Helical" evidence="6">
    <location>
        <begin position="46"/>
        <end position="71"/>
    </location>
</feature>
<feature type="transmembrane region" description="Helical" evidence="6">
    <location>
        <begin position="119"/>
        <end position="135"/>
    </location>
</feature>
<evidence type="ECO:0000313" key="9">
    <source>
        <dbReference type="Proteomes" id="UP000230108"/>
    </source>
</evidence>
<keyword evidence="2" id="KW-1003">Cell membrane</keyword>
<name>A0A2M7QDT3_9BACT</name>
<evidence type="ECO:0000256" key="6">
    <source>
        <dbReference type="SAM" id="Phobius"/>
    </source>
</evidence>
<protein>
    <recommendedName>
        <fullName evidence="7">ComEC/Rec2-related protein domain-containing protein</fullName>
    </recommendedName>
</protein>
<dbReference type="GO" id="GO:0005886">
    <property type="term" value="C:plasma membrane"/>
    <property type="evidence" value="ECO:0007669"/>
    <property type="project" value="UniProtKB-SubCell"/>
</dbReference>
<evidence type="ECO:0000256" key="4">
    <source>
        <dbReference type="ARBA" id="ARBA00022989"/>
    </source>
</evidence>
<evidence type="ECO:0000256" key="5">
    <source>
        <dbReference type="ARBA" id="ARBA00023136"/>
    </source>
</evidence>
<dbReference type="Proteomes" id="UP000230108">
    <property type="component" value="Unassembled WGS sequence"/>
</dbReference>
<reference evidence="9" key="1">
    <citation type="submission" date="2017-09" db="EMBL/GenBank/DDBJ databases">
        <title>Depth-based differentiation of microbial function through sediment-hosted aquifers and enrichment of novel symbionts in the deep terrestrial subsurface.</title>
        <authorList>
            <person name="Probst A.J."/>
            <person name="Ladd B."/>
            <person name="Jarett J.K."/>
            <person name="Geller-Mcgrath D.E."/>
            <person name="Sieber C.M.K."/>
            <person name="Emerson J.B."/>
            <person name="Anantharaman K."/>
            <person name="Thomas B.C."/>
            <person name="Malmstrom R."/>
            <person name="Stieglmeier M."/>
            <person name="Klingl A."/>
            <person name="Woyke T."/>
            <person name="Ryan C.M."/>
            <person name="Banfield J.F."/>
        </authorList>
    </citation>
    <scope>NUCLEOTIDE SEQUENCE [LARGE SCALE GENOMIC DNA]</scope>
</reference>
<keyword evidence="3 6" id="KW-0812">Transmembrane</keyword>
<dbReference type="InterPro" id="IPR004477">
    <property type="entry name" value="ComEC_N"/>
</dbReference>
<feature type="transmembrane region" description="Helical" evidence="6">
    <location>
        <begin position="20"/>
        <end position="39"/>
    </location>
</feature>
<dbReference type="Pfam" id="PF03772">
    <property type="entry name" value="Competence"/>
    <property type="match status" value="1"/>
</dbReference>
<feature type="transmembrane region" description="Helical" evidence="6">
    <location>
        <begin position="235"/>
        <end position="258"/>
    </location>
</feature>
<proteinExistence type="predicted"/>